<dbReference type="RefSeq" id="WP_246915915.1">
    <property type="nucleotide sequence ID" value="NZ_CP090145.1"/>
</dbReference>
<dbReference type="Pfam" id="PF08877">
    <property type="entry name" value="MepB-like"/>
    <property type="match status" value="1"/>
</dbReference>
<sequence>MIESELLFLKEQIYNKCLFQIDTIEVHNESVEYLACSFHLNESKIIFRKSKITPKKVGQFVTFWKRSDLGPIIPYHENDMFDFFVVNSYNKEHFGQFVFPKSILIQKKIISNGEKEGKRAFRVYPPWENVTSKQAEKTQSWQKNYFLFITNDLDIHKLKEMYTK</sequence>
<organism evidence="1 2">
    <name type="scientific">Flavobacterium sediminilitoris</name>
    <dbReference type="NCBI Taxonomy" id="2024526"/>
    <lineage>
        <taxon>Bacteria</taxon>
        <taxon>Pseudomonadati</taxon>
        <taxon>Bacteroidota</taxon>
        <taxon>Flavobacteriia</taxon>
        <taxon>Flavobacteriales</taxon>
        <taxon>Flavobacteriaceae</taxon>
        <taxon>Flavobacterium</taxon>
    </lineage>
</organism>
<dbReference type="Proteomes" id="UP000830454">
    <property type="component" value="Chromosome"/>
</dbReference>
<reference evidence="1" key="1">
    <citation type="submission" date="2021-12" db="EMBL/GenBank/DDBJ databases">
        <authorList>
            <person name="Cha I.-T."/>
            <person name="Lee K.-E."/>
            <person name="Park S.-J."/>
        </authorList>
    </citation>
    <scope>NUCLEOTIDE SEQUENCE</scope>
    <source>
        <strain evidence="1">YSM-43</strain>
    </source>
</reference>
<proteinExistence type="predicted"/>
<evidence type="ECO:0000313" key="2">
    <source>
        <dbReference type="Proteomes" id="UP000830454"/>
    </source>
</evidence>
<dbReference type="PIRSF" id="PIRSF032285">
    <property type="entry name" value="UCP032285"/>
    <property type="match status" value="1"/>
</dbReference>
<reference evidence="1" key="2">
    <citation type="submission" date="2022-04" db="EMBL/GenBank/DDBJ databases">
        <title>Complete Genome Sequence of Flavobacterium sediminilitoris YSM-43, Isolated from a Tidal Sediment.</title>
        <authorList>
            <person name="Lee P.A."/>
        </authorList>
    </citation>
    <scope>NUCLEOTIDE SEQUENCE</scope>
    <source>
        <strain evidence="1">YSM-43</strain>
    </source>
</reference>
<protein>
    <submittedName>
        <fullName evidence="1">MepB family protein</fullName>
    </submittedName>
</protein>
<evidence type="ECO:0000313" key="1">
    <source>
        <dbReference type="EMBL" id="UOX33238.1"/>
    </source>
</evidence>
<keyword evidence="2" id="KW-1185">Reference proteome</keyword>
<name>A0ABY4HK73_9FLAO</name>
<dbReference type="Gene3D" id="3.40.1350.140">
    <property type="entry name" value="MepB-like"/>
    <property type="match status" value="1"/>
</dbReference>
<gene>
    <name evidence="1" type="ORF">LXD69_14470</name>
</gene>
<dbReference type="EMBL" id="CP090145">
    <property type="protein sequence ID" value="UOX33238.1"/>
    <property type="molecule type" value="Genomic_DNA"/>
</dbReference>
<dbReference type="InterPro" id="IPR038231">
    <property type="entry name" value="MepB-like_sf"/>
</dbReference>
<dbReference type="InterPro" id="IPR011235">
    <property type="entry name" value="MepB-like"/>
</dbReference>
<accession>A0ABY4HK73</accession>